<name>A0A2P2BY38_9ZZZZ</name>
<reference evidence="1" key="1">
    <citation type="submission" date="2015-08" db="EMBL/GenBank/DDBJ databases">
        <authorList>
            <person name="Babu N.S."/>
            <person name="Beckwith C.J."/>
            <person name="Beseler K.G."/>
            <person name="Brison A."/>
            <person name="Carone J.V."/>
            <person name="Caskin T.P."/>
            <person name="Diamond M."/>
            <person name="Durham M.E."/>
            <person name="Foxe J.M."/>
            <person name="Go M."/>
            <person name="Henderson B.A."/>
            <person name="Jones I.B."/>
            <person name="McGettigan J.A."/>
            <person name="Micheletti S.J."/>
            <person name="Nasrallah M.E."/>
            <person name="Ortiz D."/>
            <person name="Piller C.R."/>
            <person name="Privatt S.R."/>
            <person name="Schneider S.L."/>
            <person name="Sharp S."/>
            <person name="Smith T.C."/>
            <person name="Stanton J.D."/>
            <person name="Ullery H.E."/>
            <person name="Wilson R.J."/>
            <person name="Serrano M.G."/>
            <person name="Buck G."/>
            <person name="Lee V."/>
            <person name="Wang Y."/>
            <person name="Carvalho R."/>
            <person name="Voegtly L."/>
            <person name="Shi R."/>
            <person name="Duckworth R."/>
            <person name="Johnson A."/>
            <person name="Loviza R."/>
            <person name="Walstead R."/>
            <person name="Shah Z."/>
            <person name="Kiflezghi M."/>
            <person name="Wade K."/>
            <person name="Ball S.L."/>
            <person name="Bradley K.W."/>
            <person name="Asai D.J."/>
            <person name="Bowman C.A."/>
            <person name="Russell D.A."/>
            <person name="Pope W.H."/>
            <person name="Jacobs-Sera D."/>
            <person name="Hendrix R.W."/>
            <person name="Hatfull G.F."/>
        </authorList>
    </citation>
    <scope>NUCLEOTIDE SEQUENCE</scope>
</reference>
<accession>A0A2P2BY38</accession>
<evidence type="ECO:0000313" key="1">
    <source>
        <dbReference type="EMBL" id="CUR54667.1"/>
    </source>
</evidence>
<sequence>MNEQEAWTAEFYEDDAGRRPVELWMDSLTLPEYAALRAAILRVLEVRGIELGSTPWLKALGDGLFEFRVRHDAPTIEALYGKTTQAEHSNPSHRQRKILLRLFVHFHGKRVILMLHGYDKGGNDSPRQQNKEIREARRRLTRWRAAEAKRAKPQRRNT</sequence>
<proteinExistence type="predicted"/>
<organism evidence="1">
    <name type="scientific">metagenome</name>
    <dbReference type="NCBI Taxonomy" id="256318"/>
    <lineage>
        <taxon>unclassified sequences</taxon>
        <taxon>metagenomes</taxon>
    </lineage>
</organism>
<dbReference type="AlphaFoldDB" id="A0A2P2BY38"/>
<protein>
    <recommendedName>
        <fullName evidence="2">Type II toxin-antitoxin system RelE/ParE family toxin</fullName>
    </recommendedName>
</protein>
<evidence type="ECO:0008006" key="2">
    <source>
        <dbReference type="Google" id="ProtNLM"/>
    </source>
</evidence>
<dbReference type="EMBL" id="CZKA01000014">
    <property type="protein sequence ID" value="CUR54667.1"/>
    <property type="molecule type" value="Genomic_DNA"/>
</dbReference>
<gene>
    <name evidence="1" type="ORF">NOCA2210017</name>
</gene>